<evidence type="ECO:0000313" key="8">
    <source>
        <dbReference type="EMBL" id="DBA00071.1"/>
    </source>
</evidence>
<sequence length="1380" mass="149058">RHLASPTINLGISCGFSKFCTSRGSKAPGTRQRAKRTMVSWRQGVLLVASAVLALCHAVHGAYNIGVGKGDITGPAAEVVMMGYADSKQKSAGVLNRLYARAFVIEDADTNERVLFVNCDLAAVFQLVHQEVIKQLKSKYAGTYSEQNVVLHAIHTHAGPGGTSAYFLYDVSILGYINENFDVIVSGIMKAIEAAHDSVAPGSIRFNMGKIANGGKNRSPLAYAANPEEEKAQYDGDHDTDMRMLQFLDKNDKLRGILAFFPVHPTSLTQHNFLVSGDNKGYAEFLLEQKLDGVIAAIGISNAADVSPNLIDNGDGTFRGEGKTDVESAEIMGTRQANKALELLDSKSELVEGNVVGKLSYVDYSNVKIKDANATSNGKYGDRTCPALVGQNFGAGTEDGRGVAGLTEGELKANPLYQAIGGVIKEAPSWVKECHTANKVPLLATGSMSPVPWTPEILPLQVVKIGQIGLAITNFEVSTMSGRRIRKTVKAVLKKAGVTQVEVVSISNAYAQYLTTREEYMKQHYEGASTLFGPNQLAAVQQELARVAESVADSSVPLDKGPSPRQFDRSKLVNVQTGVVMDTVPLGKSFGDVRSDAKSSYSVGDTVSVDFYGAHPKNRLGDVSSFCDVEKEVDGKWETVMTDAHWDVRFRWSRKGVSESKSTCEWFIREGNPTSEAGRYRLRHRGYHKPAIGDIASFDGTSAKFTSSLPHRASPANEMVSPRFLVQLLALVVFVVRAADAAYRIGIGKADVTGPAAEVVMMGFADTSQKTAGILNRLYARAFLVEDTTTSRRVVFVNCDIHSISQLVHQEVLRQLKAKFADKYTEQNVVLHAIHTHSGPGGTHGYFLYDVSILGFISENFDVIVSGIVNAIALAHNSMEPGAVRFSIGSVPNGGKNRSPDAYAQNPLTERAQYAGDRDTDLRMLQFLAADGKLRGILAFYPVHGTSLKQSNTLISGDNKGYAEFFLEDKLPGVVAAIGISNAGDVSPNTIDNHDGTFRGEGQTDIESAEIIGSRQAMKVLDMLKGNSSVLEGLVVGKATYVDFSQLRLENASSANLCRAVVGQNFGAGTEDGRGLSSFTEVSLKSNPLYVAIGATIKSTPASVQACQSPKVPLLATGLITPIPWTPEVLPVQVLRIGQFAIAVVPFEVTTMAGRRIRNAVGDVLKDVGVTNVEIASLSNAYAQYTTTSEEYSKQDYEGASTLFGPNQLLGLQQELVRVASSAATLSTIDVGPLPRQIDRSKLINFQTGVVVDGVPLWKQFGDVRSDVKSSYSIGAVASVVFYGAHPKNRFTEVRSFCDVEKSTAGSGFVTVLTDAHWDVRFLWERTAVSDSKSTCQWYIRAGNPTSTAGRYRIRHRGYYKSLLGDFTYYDGTSAIFTVG</sequence>
<dbReference type="GO" id="GO:0005576">
    <property type="term" value="C:extracellular region"/>
    <property type="evidence" value="ECO:0007669"/>
    <property type="project" value="TreeGrafter"/>
</dbReference>
<dbReference type="PANTHER" id="PTHR12670:SF1">
    <property type="entry name" value="NEUTRAL CERAMIDASE"/>
    <property type="match status" value="1"/>
</dbReference>
<feature type="domain" description="Neutral/alkaline non-lysosomal ceramidase C-terminal" evidence="7">
    <location>
        <begin position="546"/>
        <end position="706"/>
    </location>
</feature>
<dbReference type="GO" id="GO:0017040">
    <property type="term" value="F:N-acylsphingosine amidohydrolase activity"/>
    <property type="evidence" value="ECO:0007669"/>
    <property type="project" value="UniProtKB-EC"/>
</dbReference>
<feature type="binding site" evidence="5">
    <location>
        <position position="155"/>
    </location>
    <ligand>
        <name>Zn(2+)</name>
        <dbReference type="ChEBI" id="CHEBI:29105"/>
    </ligand>
</feature>
<dbReference type="GO" id="GO:0046514">
    <property type="term" value="P:ceramide catabolic process"/>
    <property type="evidence" value="ECO:0007669"/>
    <property type="project" value="InterPro"/>
</dbReference>
<organism evidence="8 9">
    <name type="scientific">Lagenidium giganteum</name>
    <dbReference type="NCBI Taxonomy" id="4803"/>
    <lineage>
        <taxon>Eukaryota</taxon>
        <taxon>Sar</taxon>
        <taxon>Stramenopiles</taxon>
        <taxon>Oomycota</taxon>
        <taxon>Peronosporomycetes</taxon>
        <taxon>Pythiales</taxon>
        <taxon>Pythiaceae</taxon>
    </lineage>
</organism>
<feature type="domain" description="Neutral/alkaline non-lysosomal ceramidase N-terminal" evidence="6">
    <location>
        <begin position="743"/>
        <end position="1211"/>
    </location>
</feature>
<dbReference type="GO" id="GO:0016020">
    <property type="term" value="C:membrane"/>
    <property type="evidence" value="ECO:0007669"/>
    <property type="project" value="GOC"/>
</dbReference>
<protein>
    <recommendedName>
        <fullName evidence="2">ceramidase</fullName>
        <ecNumber evidence="2">3.5.1.23</ecNumber>
    </recommendedName>
</protein>
<evidence type="ECO:0000256" key="2">
    <source>
        <dbReference type="ARBA" id="ARBA00011891"/>
    </source>
</evidence>
<dbReference type="EC" id="3.5.1.23" evidence="2"/>
<evidence type="ECO:0000256" key="4">
    <source>
        <dbReference type="PIRSR" id="PIRSR606823-1"/>
    </source>
</evidence>
<evidence type="ECO:0000259" key="7">
    <source>
        <dbReference type="Pfam" id="PF17048"/>
    </source>
</evidence>
<dbReference type="InterPro" id="IPR031329">
    <property type="entry name" value="NEUT/ALK_ceramidase_N"/>
</dbReference>
<comment type="caution">
    <text evidence="8">The sequence shown here is derived from an EMBL/GenBank/DDBJ whole genome shotgun (WGS) entry which is preliminary data.</text>
</comment>
<reference evidence="8" key="2">
    <citation type="journal article" date="2023" name="Microbiol Resour">
        <title>Decontamination and Annotation of the Draft Genome Sequence of the Oomycete Lagenidium giganteum ARSEF 373.</title>
        <authorList>
            <person name="Morgan W.R."/>
            <person name="Tartar A."/>
        </authorList>
    </citation>
    <scope>NUCLEOTIDE SEQUENCE</scope>
    <source>
        <strain evidence="8">ARSEF 373</strain>
    </source>
</reference>
<dbReference type="Proteomes" id="UP001146120">
    <property type="component" value="Unassembled WGS sequence"/>
</dbReference>
<dbReference type="EMBL" id="DAKRPA010000071">
    <property type="protein sequence ID" value="DBA00071.1"/>
    <property type="molecule type" value="Genomic_DNA"/>
</dbReference>
<dbReference type="InterPro" id="IPR006823">
    <property type="entry name" value="Ceramidase_alk"/>
</dbReference>
<dbReference type="Pfam" id="PF04734">
    <property type="entry name" value="Ceramidase_alk"/>
    <property type="match status" value="2"/>
</dbReference>
<name>A0AAV2YYH9_9STRA</name>
<evidence type="ECO:0000259" key="6">
    <source>
        <dbReference type="Pfam" id="PF04734"/>
    </source>
</evidence>
<evidence type="ECO:0000256" key="1">
    <source>
        <dbReference type="ARBA" id="ARBA00009835"/>
    </source>
</evidence>
<dbReference type="PANTHER" id="PTHR12670">
    <property type="entry name" value="CERAMIDASE"/>
    <property type="match status" value="1"/>
</dbReference>
<reference evidence="8" key="1">
    <citation type="submission" date="2022-11" db="EMBL/GenBank/DDBJ databases">
        <authorList>
            <person name="Morgan W.R."/>
            <person name="Tartar A."/>
        </authorList>
    </citation>
    <scope>NUCLEOTIDE SEQUENCE</scope>
    <source>
        <strain evidence="8">ARSEF 373</strain>
    </source>
</reference>
<feature type="non-terminal residue" evidence="8">
    <location>
        <position position="1"/>
    </location>
</feature>
<feature type="binding site" evidence="5">
    <location>
        <position position="513"/>
    </location>
    <ligand>
        <name>Zn(2+)</name>
        <dbReference type="ChEBI" id="CHEBI:29105"/>
    </ligand>
</feature>
<feature type="binding site" evidence="5">
    <location>
        <position position="476"/>
    </location>
    <ligand>
        <name>Zn(2+)</name>
        <dbReference type="ChEBI" id="CHEBI:29105"/>
    </ligand>
</feature>
<dbReference type="Gene3D" id="2.60.40.2300">
    <property type="entry name" value="Neutral/alkaline non-lysosomal ceramidase, C-terminal domain"/>
    <property type="match status" value="2"/>
</dbReference>
<dbReference type="GO" id="GO:0046512">
    <property type="term" value="P:sphingosine biosynthetic process"/>
    <property type="evidence" value="ECO:0007669"/>
    <property type="project" value="TreeGrafter"/>
</dbReference>
<feature type="domain" description="Neutral/alkaline non-lysosomal ceramidase C-terminal" evidence="7">
    <location>
        <begin position="1226"/>
        <end position="1379"/>
    </location>
</feature>
<proteinExistence type="inferred from homology"/>
<comment type="similarity">
    <text evidence="1">Belongs to the neutral ceramidase family.</text>
</comment>
<dbReference type="InterPro" id="IPR031331">
    <property type="entry name" value="NEUT/ALK_ceramidase_C"/>
</dbReference>
<dbReference type="Pfam" id="PF17048">
    <property type="entry name" value="Ceramidse_alk_C"/>
    <property type="match status" value="2"/>
</dbReference>
<accession>A0AAV2YYH9</accession>
<evidence type="ECO:0000256" key="3">
    <source>
        <dbReference type="ARBA" id="ARBA00022801"/>
    </source>
</evidence>
<dbReference type="InterPro" id="IPR038445">
    <property type="entry name" value="NCDase_C_sf"/>
</dbReference>
<evidence type="ECO:0000313" key="9">
    <source>
        <dbReference type="Proteomes" id="UP001146120"/>
    </source>
</evidence>
<keyword evidence="5" id="KW-0862">Zinc</keyword>
<feature type="domain" description="Neutral/alkaline non-lysosomal ceramidase N-terminal" evidence="6">
    <location>
        <begin position="63"/>
        <end position="542"/>
    </location>
</feature>
<keyword evidence="5" id="KW-0479">Metal-binding</keyword>
<comment type="cofactor">
    <cofactor evidence="5">
        <name>Zn(2+)</name>
        <dbReference type="ChEBI" id="CHEBI:29105"/>
    </cofactor>
    <text evidence="5">Binds 1 zinc ion per subunit.</text>
</comment>
<feature type="binding site" evidence="5">
    <location>
        <position position="264"/>
    </location>
    <ligand>
        <name>Zn(2+)</name>
        <dbReference type="ChEBI" id="CHEBI:29105"/>
    </ligand>
</feature>
<keyword evidence="9" id="KW-1185">Reference proteome</keyword>
<feature type="active site" description="Nucleophile" evidence="4">
    <location>
        <position position="307"/>
    </location>
</feature>
<evidence type="ECO:0000256" key="5">
    <source>
        <dbReference type="PIRSR" id="PIRSR606823-2"/>
    </source>
</evidence>
<dbReference type="GO" id="GO:0046872">
    <property type="term" value="F:metal ion binding"/>
    <property type="evidence" value="ECO:0007669"/>
    <property type="project" value="UniProtKB-KW"/>
</dbReference>
<dbReference type="GO" id="GO:0042759">
    <property type="term" value="P:long-chain fatty acid biosynthetic process"/>
    <property type="evidence" value="ECO:0007669"/>
    <property type="project" value="TreeGrafter"/>
</dbReference>
<keyword evidence="3" id="KW-0378">Hydrolase</keyword>
<gene>
    <name evidence="8" type="ORF">N0F65_003737</name>
</gene>